<proteinExistence type="predicted"/>
<accession>A0A9R1VUG7</accession>
<name>A0A9R1VUG7_LACSA</name>
<evidence type="ECO:0000313" key="1">
    <source>
        <dbReference type="EMBL" id="KAJ0211065.1"/>
    </source>
</evidence>
<organism evidence="1 2">
    <name type="scientific">Lactuca sativa</name>
    <name type="common">Garden lettuce</name>
    <dbReference type="NCBI Taxonomy" id="4236"/>
    <lineage>
        <taxon>Eukaryota</taxon>
        <taxon>Viridiplantae</taxon>
        <taxon>Streptophyta</taxon>
        <taxon>Embryophyta</taxon>
        <taxon>Tracheophyta</taxon>
        <taxon>Spermatophyta</taxon>
        <taxon>Magnoliopsida</taxon>
        <taxon>eudicotyledons</taxon>
        <taxon>Gunneridae</taxon>
        <taxon>Pentapetalae</taxon>
        <taxon>asterids</taxon>
        <taxon>campanulids</taxon>
        <taxon>Asterales</taxon>
        <taxon>Asteraceae</taxon>
        <taxon>Cichorioideae</taxon>
        <taxon>Cichorieae</taxon>
        <taxon>Lactucinae</taxon>
        <taxon>Lactuca</taxon>
    </lineage>
</organism>
<protein>
    <submittedName>
        <fullName evidence="1">Uncharacterized protein</fullName>
    </submittedName>
</protein>
<sequence length="106" mass="12244">MKTHRAKIDSLGVVDAPPLLDLETKSHSFPDFICVFISKFDLLEKQFLVTLQHEANLLKCYIPGLELRLNCPLIAYEFILNLMRFTSFLFVVDLDLSENKPGFLKR</sequence>
<evidence type="ECO:0000313" key="2">
    <source>
        <dbReference type="Proteomes" id="UP000235145"/>
    </source>
</evidence>
<keyword evidence="2" id="KW-1185">Reference proteome</keyword>
<comment type="caution">
    <text evidence="1">The sequence shown here is derived from an EMBL/GenBank/DDBJ whole genome shotgun (WGS) entry which is preliminary data.</text>
</comment>
<gene>
    <name evidence="1" type="ORF">LSAT_V11C400167810</name>
</gene>
<reference evidence="1 2" key="1">
    <citation type="journal article" date="2017" name="Nat. Commun.">
        <title>Genome assembly with in vitro proximity ligation data and whole-genome triplication in lettuce.</title>
        <authorList>
            <person name="Reyes-Chin-Wo S."/>
            <person name="Wang Z."/>
            <person name="Yang X."/>
            <person name="Kozik A."/>
            <person name="Arikit S."/>
            <person name="Song C."/>
            <person name="Xia L."/>
            <person name="Froenicke L."/>
            <person name="Lavelle D.O."/>
            <person name="Truco M.J."/>
            <person name="Xia R."/>
            <person name="Zhu S."/>
            <person name="Xu C."/>
            <person name="Xu H."/>
            <person name="Xu X."/>
            <person name="Cox K."/>
            <person name="Korf I."/>
            <person name="Meyers B.C."/>
            <person name="Michelmore R.W."/>
        </authorList>
    </citation>
    <scope>NUCLEOTIDE SEQUENCE [LARGE SCALE GENOMIC DNA]</scope>
    <source>
        <strain evidence="2">cv. Salinas</strain>
        <tissue evidence="1">Seedlings</tissue>
    </source>
</reference>
<dbReference type="EMBL" id="NBSK02000004">
    <property type="protein sequence ID" value="KAJ0211065.1"/>
    <property type="molecule type" value="Genomic_DNA"/>
</dbReference>
<dbReference type="AlphaFoldDB" id="A0A9R1VUG7"/>
<dbReference type="Proteomes" id="UP000235145">
    <property type="component" value="Unassembled WGS sequence"/>
</dbReference>